<evidence type="ECO:0000313" key="2">
    <source>
        <dbReference type="EMBL" id="MDG3585530.1"/>
    </source>
</evidence>
<feature type="transmembrane region" description="Helical" evidence="1">
    <location>
        <begin position="21"/>
        <end position="42"/>
    </location>
</feature>
<proteinExistence type="predicted"/>
<dbReference type="Proteomes" id="UP001153642">
    <property type="component" value="Unassembled WGS sequence"/>
</dbReference>
<keyword evidence="1" id="KW-0472">Membrane</keyword>
<keyword evidence="1" id="KW-0812">Transmembrane</keyword>
<dbReference type="Pfam" id="PF19578">
    <property type="entry name" value="DUF6090"/>
    <property type="match status" value="1"/>
</dbReference>
<dbReference type="EMBL" id="JAPMUA010000002">
    <property type="protein sequence ID" value="MDG3585530.1"/>
    <property type="molecule type" value="Genomic_DNA"/>
</dbReference>
<dbReference type="RefSeq" id="WP_277899205.1">
    <property type="nucleotide sequence ID" value="NZ_JAPMUA010000002.1"/>
</dbReference>
<protein>
    <submittedName>
        <fullName evidence="2">DUF6090 family protein</fullName>
    </submittedName>
</protein>
<evidence type="ECO:0000256" key="1">
    <source>
        <dbReference type="SAM" id="Phobius"/>
    </source>
</evidence>
<gene>
    <name evidence="2" type="ORF">OSR52_06580</name>
</gene>
<evidence type="ECO:0000313" key="3">
    <source>
        <dbReference type="Proteomes" id="UP001153642"/>
    </source>
</evidence>
<comment type="caution">
    <text evidence="2">The sequence shown here is derived from an EMBL/GenBank/DDBJ whole genome shotgun (WGS) entry which is preliminary data.</text>
</comment>
<keyword evidence="1" id="KW-1133">Transmembrane helix</keyword>
<keyword evidence="3" id="KW-1185">Reference proteome</keyword>
<organism evidence="2 3">
    <name type="scientific">Galbibacter pacificus</name>
    <dbReference type="NCBI Taxonomy" id="2996052"/>
    <lineage>
        <taxon>Bacteria</taxon>
        <taxon>Pseudomonadati</taxon>
        <taxon>Bacteroidota</taxon>
        <taxon>Flavobacteriia</taxon>
        <taxon>Flavobacteriales</taxon>
        <taxon>Flavobacteriaceae</taxon>
        <taxon>Galbibacter</taxon>
    </lineage>
</organism>
<accession>A0ABT6FQI5</accession>
<name>A0ABT6FQI5_9FLAO</name>
<dbReference type="InterPro" id="IPR045749">
    <property type="entry name" value="DUF6090"/>
</dbReference>
<reference evidence="2" key="1">
    <citation type="submission" date="2022-11" db="EMBL/GenBank/DDBJ databases">
        <title>High-quality draft genome sequence of Galbibacter sp. strain CMA-7.</title>
        <authorList>
            <person name="Wei L."/>
            <person name="Dong C."/>
            <person name="Shao Z."/>
        </authorList>
    </citation>
    <scope>NUCLEOTIDE SEQUENCE</scope>
    <source>
        <strain evidence="2">CMA-7</strain>
    </source>
</reference>
<sequence>MIKFFKNKRKEFLKKDKLVNYLKYAFGEIILVVVGILIAVSINNWNEDRKQKKNINNILAIVAEDIKNDTIEANKILKSYNDKKAYFLKIMNDGYTKEEFMDCKSCPYLITNSYPFTINKRGYDLLNEYADYSEANQDSLVFQINNFYTTSIQNVNRIHNFIDDDIRSNMKEWSDKYPWFLKLFNGEIDKNSYDYFYADPIYKNKVVYHYALIYRSFIPVLEGFNEKSKVLLEKIDGRLK</sequence>